<keyword evidence="4" id="KW-1185">Reference proteome</keyword>
<dbReference type="InterPro" id="IPR046341">
    <property type="entry name" value="SET_dom_sf"/>
</dbReference>
<feature type="region of interest" description="Disordered" evidence="1">
    <location>
        <begin position="284"/>
        <end position="312"/>
    </location>
</feature>
<organism evidence="3 4">
    <name type="scientific">Pelagomonas calceolata</name>
    <dbReference type="NCBI Taxonomy" id="35677"/>
    <lineage>
        <taxon>Eukaryota</taxon>
        <taxon>Sar</taxon>
        <taxon>Stramenopiles</taxon>
        <taxon>Ochrophyta</taxon>
        <taxon>Pelagophyceae</taxon>
        <taxon>Pelagomonadales</taxon>
        <taxon>Pelagomonadaceae</taxon>
        <taxon>Pelagomonas</taxon>
    </lineage>
</organism>
<name>A0A8J2WUR9_9STRA</name>
<comment type="caution">
    <text evidence="3">The sequence shown here is derived from an EMBL/GenBank/DDBJ whole genome shotgun (WGS) entry which is preliminary data.</text>
</comment>
<dbReference type="SUPFAM" id="SSF82199">
    <property type="entry name" value="SET domain"/>
    <property type="match status" value="1"/>
</dbReference>
<dbReference type="OrthoDB" id="203136at2759"/>
<dbReference type="AlphaFoldDB" id="A0A8J2WUR9"/>
<reference evidence="3" key="1">
    <citation type="submission" date="2021-11" db="EMBL/GenBank/DDBJ databases">
        <authorList>
            <consortium name="Genoscope - CEA"/>
            <person name="William W."/>
        </authorList>
    </citation>
    <scope>NUCLEOTIDE SEQUENCE</scope>
</reference>
<evidence type="ECO:0000313" key="3">
    <source>
        <dbReference type="EMBL" id="CAH0369112.1"/>
    </source>
</evidence>
<accession>A0A8J2WUR9</accession>
<sequence>MLLRLLFTARLCASLVPPPQRQGRVAPVRGKRRLLDDDDAKEQAVDPVQWGQAGAALLANEWSNVAEQIGIAELSELVEARQSDIHGTGLFATKDLEMGTLVTLYRPDLTVDDTGKALMIDQADSDYFQDFQKAQAAGSRQYFVFPPGVKTSAIPDPCPRFWVAANPAKEAVPGFLGHLANDGALCADDGDIERYLGESVARANACLVPLCIPLMGLVLAEDVSAGEELLVTYGYDAWLRTPLEKTHSKSIEDLLRKGATQYAGLTLMASERYGDALKRLSNFVRTGSTEEAPPSPPKRAKRKKKPTSGGFG</sequence>
<evidence type="ECO:0000313" key="4">
    <source>
        <dbReference type="Proteomes" id="UP000789595"/>
    </source>
</evidence>
<proteinExistence type="predicted"/>
<evidence type="ECO:0000259" key="2">
    <source>
        <dbReference type="Pfam" id="PF00856"/>
    </source>
</evidence>
<feature type="domain" description="SET" evidence="2">
    <location>
        <begin position="87"/>
        <end position="234"/>
    </location>
</feature>
<dbReference type="Proteomes" id="UP000789595">
    <property type="component" value="Unassembled WGS sequence"/>
</dbReference>
<evidence type="ECO:0000256" key="1">
    <source>
        <dbReference type="SAM" id="MobiDB-lite"/>
    </source>
</evidence>
<dbReference type="Gene3D" id="2.170.270.10">
    <property type="entry name" value="SET domain"/>
    <property type="match status" value="1"/>
</dbReference>
<dbReference type="EMBL" id="CAKKNE010000002">
    <property type="protein sequence ID" value="CAH0369112.1"/>
    <property type="molecule type" value="Genomic_DNA"/>
</dbReference>
<dbReference type="Pfam" id="PF00856">
    <property type="entry name" value="SET"/>
    <property type="match status" value="1"/>
</dbReference>
<gene>
    <name evidence="3" type="ORF">PECAL_2P22200</name>
</gene>
<protein>
    <recommendedName>
        <fullName evidence="2">SET domain-containing protein</fullName>
    </recommendedName>
</protein>
<dbReference type="InterPro" id="IPR001214">
    <property type="entry name" value="SET_dom"/>
</dbReference>